<dbReference type="AlphaFoldDB" id="A0A7T0BU58"/>
<evidence type="ECO:0000313" key="1">
    <source>
        <dbReference type="EMBL" id="QPJ60923.1"/>
    </source>
</evidence>
<accession>A0A7T0BU58</accession>
<organism evidence="1 2">
    <name type="scientific">Candidatus Nitronauta litoralis</name>
    <dbReference type="NCBI Taxonomy" id="2705533"/>
    <lineage>
        <taxon>Bacteria</taxon>
        <taxon>Pseudomonadati</taxon>
        <taxon>Nitrospinota/Tectimicrobiota group</taxon>
        <taxon>Nitrospinota</taxon>
        <taxon>Nitrospinia</taxon>
        <taxon>Nitrospinales</taxon>
        <taxon>Nitrospinaceae</taxon>
        <taxon>Candidatus Nitronauta</taxon>
    </lineage>
</organism>
<protein>
    <submittedName>
        <fullName evidence="1">SAM-dependent methyltransferase</fullName>
    </submittedName>
</protein>
<dbReference type="GO" id="GO:0032259">
    <property type="term" value="P:methylation"/>
    <property type="evidence" value="ECO:0007669"/>
    <property type="project" value="UniProtKB-KW"/>
</dbReference>
<dbReference type="EMBL" id="CP048685">
    <property type="protein sequence ID" value="QPJ60923.1"/>
    <property type="molecule type" value="Genomic_DNA"/>
</dbReference>
<dbReference type="Proteomes" id="UP000594688">
    <property type="component" value="Chromosome"/>
</dbReference>
<evidence type="ECO:0000313" key="2">
    <source>
        <dbReference type="Proteomes" id="UP000594688"/>
    </source>
</evidence>
<sequence length="227" mass="26650">MAMQLKEVVPFGRSLEEYRLMFNLTEADIEKSILSVADGPASFNAEMAKINKSVISLDPLYRFDALEIRNRFFEVVDDIIDQVKQSPGDWVWNYHGSPENLKKTRTKVLNLFQEDYQSVRRDLAYKEGALPELNFPGKTFELVLCSHFLFLYSKQLDHEFHLKSIKEMIRVGNEVRIFPLLSLMLEKYPHLDKLIHHLKQKNLHVEIVKVPYELQRGGDEMLIVKRR</sequence>
<proteinExistence type="predicted"/>
<reference evidence="1 2" key="1">
    <citation type="submission" date="2020-02" db="EMBL/GenBank/DDBJ databases">
        <title>Genomic and physiological characterization of two novel Nitrospinaceae genera.</title>
        <authorList>
            <person name="Mueller A.J."/>
            <person name="Jung M.-Y."/>
            <person name="Strachan C.R."/>
            <person name="Herbold C.W."/>
            <person name="Kirkegaard R.H."/>
            <person name="Daims H."/>
        </authorList>
    </citation>
    <scope>NUCLEOTIDE SEQUENCE [LARGE SCALE GENOMIC DNA]</scope>
    <source>
        <strain evidence="1">EB</strain>
    </source>
</reference>
<gene>
    <name evidence="1" type="ORF">G3M70_03065</name>
</gene>
<keyword evidence="1" id="KW-0808">Transferase</keyword>
<keyword evidence="1" id="KW-0489">Methyltransferase</keyword>
<dbReference type="KEGG" id="nli:G3M70_03065"/>
<dbReference type="GO" id="GO:0008168">
    <property type="term" value="F:methyltransferase activity"/>
    <property type="evidence" value="ECO:0007669"/>
    <property type="project" value="UniProtKB-KW"/>
</dbReference>
<name>A0A7T0BU58_9BACT</name>